<dbReference type="OrthoDB" id="10596142at2759"/>
<protein>
    <recommendedName>
        <fullName evidence="4">MD-2-related lipid-recognition domain-containing protein</fullName>
    </recommendedName>
</protein>
<feature type="signal peptide" evidence="1">
    <location>
        <begin position="1"/>
        <end position="20"/>
    </location>
</feature>
<evidence type="ECO:0008006" key="4">
    <source>
        <dbReference type="Google" id="ProtNLM"/>
    </source>
</evidence>
<evidence type="ECO:0000256" key="1">
    <source>
        <dbReference type="SAM" id="SignalP"/>
    </source>
</evidence>
<evidence type="ECO:0000313" key="2">
    <source>
        <dbReference type="EMBL" id="KAF0485063.1"/>
    </source>
</evidence>
<proteinExistence type="predicted"/>
<name>A0A8H4EHR1_GIGMA</name>
<organism evidence="2 3">
    <name type="scientific">Gigaspora margarita</name>
    <dbReference type="NCBI Taxonomy" id="4874"/>
    <lineage>
        <taxon>Eukaryota</taxon>
        <taxon>Fungi</taxon>
        <taxon>Fungi incertae sedis</taxon>
        <taxon>Mucoromycota</taxon>
        <taxon>Glomeromycotina</taxon>
        <taxon>Glomeromycetes</taxon>
        <taxon>Diversisporales</taxon>
        <taxon>Gigasporaceae</taxon>
        <taxon>Gigaspora</taxon>
    </lineage>
</organism>
<dbReference type="AlphaFoldDB" id="A0A8H4EHR1"/>
<dbReference type="Proteomes" id="UP000439903">
    <property type="component" value="Unassembled WGS sequence"/>
</dbReference>
<accession>A0A8H4EHR1</accession>
<gene>
    <name evidence="2" type="ORF">F8M41_022874</name>
</gene>
<evidence type="ECO:0000313" key="3">
    <source>
        <dbReference type="Proteomes" id="UP000439903"/>
    </source>
</evidence>
<dbReference type="EMBL" id="WTPW01000724">
    <property type="protein sequence ID" value="KAF0485063.1"/>
    <property type="molecule type" value="Genomic_DNA"/>
</dbReference>
<keyword evidence="3" id="KW-1185">Reference proteome</keyword>
<feature type="chain" id="PRO_5034068911" description="MD-2-related lipid-recognition domain-containing protein" evidence="1">
    <location>
        <begin position="21"/>
        <end position="153"/>
    </location>
</feature>
<sequence>MNFGFFVLTLLFTFLAVVNTSPADIFNKFIQCHKDDLGPIYPIEVTMSPNPPAVGENVFTISGNFSFSFENIMFNIALKNSEDNAQYQYLCQDVEGCTSTNDSFKLPIKFILSDQDVISKAYSINVIVSRLNPYQTLGCVNAFMVKRVPPPLF</sequence>
<comment type="caution">
    <text evidence="2">The sequence shown here is derived from an EMBL/GenBank/DDBJ whole genome shotgun (WGS) entry which is preliminary data.</text>
</comment>
<keyword evidence="1" id="KW-0732">Signal</keyword>
<reference evidence="2 3" key="1">
    <citation type="journal article" date="2019" name="Environ. Microbiol.">
        <title>At the nexus of three kingdoms: the genome of the mycorrhizal fungus Gigaspora margarita provides insights into plant, endobacterial and fungal interactions.</title>
        <authorList>
            <person name="Venice F."/>
            <person name="Ghignone S."/>
            <person name="Salvioli di Fossalunga A."/>
            <person name="Amselem J."/>
            <person name="Novero M."/>
            <person name="Xianan X."/>
            <person name="Sedzielewska Toro K."/>
            <person name="Morin E."/>
            <person name="Lipzen A."/>
            <person name="Grigoriev I.V."/>
            <person name="Henrissat B."/>
            <person name="Martin F.M."/>
            <person name="Bonfante P."/>
        </authorList>
    </citation>
    <scope>NUCLEOTIDE SEQUENCE [LARGE SCALE GENOMIC DNA]</scope>
    <source>
        <strain evidence="2 3">BEG34</strain>
    </source>
</reference>